<evidence type="ECO:0000256" key="1">
    <source>
        <dbReference type="SAM" id="Phobius"/>
    </source>
</evidence>
<gene>
    <name evidence="3" type="ORF">Q4Q40_19345</name>
</gene>
<keyword evidence="1" id="KW-0812">Transmembrane</keyword>
<dbReference type="SUPFAM" id="SSF51905">
    <property type="entry name" value="FAD/NAD(P)-binding domain"/>
    <property type="match status" value="1"/>
</dbReference>
<dbReference type="EC" id="1.-.-.-" evidence="3"/>
<organism evidence="3 4">
    <name type="scientific">Flavivirga jejuensis</name>
    <dbReference type="NCBI Taxonomy" id="870487"/>
    <lineage>
        <taxon>Bacteria</taxon>
        <taxon>Pseudomonadati</taxon>
        <taxon>Bacteroidota</taxon>
        <taxon>Flavobacteriia</taxon>
        <taxon>Flavobacteriales</taxon>
        <taxon>Flavobacteriaceae</taxon>
        <taxon>Flavivirga</taxon>
    </lineage>
</organism>
<dbReference type="Pfam" id="PF01266">
    <property type="entry name" value="DAO"/>
    <property type="match status" value="1"/>
</dbReference>
<dbReference type="Proteomes" id="UP001176806">
    <property type="component" value="Unassembled WGS sequence"/>
</dbReference>
<feature type="transmembrane region" description="Helical" evidence="1">
    <location>
        <begin position="12"/>
        <end position="34"/>
    </location>
</feature>
<reference evidence="3" key="1">
    <citation type="submission" date="2023-07" db="EMBL/GenBank/DDBJ databases">
        <title>Two novel species in the genus Flavivirga.</title>
        <authorList>
            <person name="Kwon K."/>
        </authorList>
    </citation>
    <scope>NUCLEOTIDE SEQUENCE</scope>
    <source>
        <strain evidence="3">KACC 14158</strain>
    </source>
</reference>
<dbReference type="InterPro" id="IPR036188">
    <property type="entry name" value="FAD/NAD-bd_sf"/>
</dbReference>
<proteinExistence type="predicted"/>
<feature type="domain" description="FAD dependent oxidoreductase" evidence="2">
    <location>
        <begin position="13"/>
        <end position="353"/>
    </location>
</feature>
<keyword evidence="4" id="KW-1185">Reference proteome</keyword>
<keyword evidence="1" id="KW-1133">Transmembrane helix</keyword>
<dbReference type="Gene3D" id="3.30.9.10">
    <property type="entry name" value="D-Amino Acid Oxidase, subunit A, domain 2"/>
    <property type="match status" value="1"/>
</dbReference>
<protein>
    <submittedName>
        <fullName evidence="3">FAD-dependent oxidoreductase</fullName>
        <ecNumber evidence="3">1.-.-.-</ecNumber>
    </submittedName>
</protein>
<evidence type="ECO:0000313" key="4">
    <source>
        <dbReference type="Proteomes" id="UP001176806"/>
    </source>
</evidence>
<comment type="caution">
    <text evidence="3">The sequence shown here is derived from an EMBL/GenBank/DDBJ whole genome shotgun (WGS) entry which is preliminary data.</text>
</comment>
<dbReference type="RefSeq" id="WP_303303645.1">
    <property type="nucleotide sequence ID" value="NZ_BAABDA010000028.1"/>
</dbReference>
<sequence>MVERLKTTNEYFDLIIIGGGYVGAWCAFLGANMFSEWKIAVIDKSKMGSGASYFGADLDFPNNLTDEIKKMSALSRVHFNNITSEILDFPSVRLEAYAIGKPDSFNKNRFEKKLRQSNSSCNQLNISKKKVQLQKEQEIHGPIECYRAIDKSSISKLLLASQYQGRNVEIIEHSEVINVKYDRECLLNNILLADGREFSSRFVITSIGPWSLQIPWIKKFKVDWKIKKIICFYIDIFPNRKDSVLYFLDEDSFLMPMLEQKKWLFSVSSEEWNCSPKEPLKITEDELDRAIAILNKYVPNMIPYLSKGRVFCDTYSSKRQPITVAEFRNPTHLIAGGCGGSGYRLAPALAEKTINTLAKCV</sequence>
<evidence type="ECO:0000313" key="3">
    <source>
        <dbReference type="EMBL" id="MDO5976360.1"/>
    </source>
</evidence>
<keyword evidence="3" id="KW-0560">Oxidoreductase</keyword>
<name>A0ABT8WTQ1_9FLAO</name>
<dbReference type="Gene3D" id="3.50.50.60">
    <property type="entry name" value="FAD/NAD(P)-binding domain"/>
    <property type="match status" value="2"/>
</dbReference>
<dbReference type="GO" id="GO:0016491">
    <property type="term" value="F:oxidoreductase activity"/>
    <property type="evidence" value="ECO:0007669"/>
    <property type="project" value="UniProtKB-KW"/>
</dbReference>
<dbReference type="EMBL" id="JAUOEL010000007">
    <property type="protein sequence ID" value="MDO5976360.1"/>
    <property type="molecule type" value="Genomic_DNA"/>
</dbReference>
<dbReference type="InterPro" id="IPR006076">
    <property type="entry name" value="FAD-dep_OxRdtase"/>
</dbReference>
<keyword evidence="1" id="KW-0472">Membrane</keyword>
<accession>A0ABT8WTQ1</accession>
<evidence type="ECO:0000259" key="2">
    <source>
        <dbReference type="Pfam" id="PF01266"/>
    </source>
</evidence>